<evidence type="ECO:0000256" key="7">
    <source>
        <dbReference type="ARBA" id="ARBA00047804"/>
    </source>
</evidence>
<keyword evidence="3" id="KW-0560">Oxidoreductase</keyword>
<gene>
    <name evidence="9" type="ORF">RND81_11G015500</name>
</gene>
<dbReference type="Gene3D" id="3.40.30.10">
    <property type="entry name" value="Glutaredoxin"/>
    <property type="match status" value="3"/>
</dbReference>
<comment type="similarity">
    <text evidence="5">Belongs to the nucleoredoxin family.</text>
</comment>
<sequence>MADENSVTHDLTTLFASEGRDFLIRNNGDQVKIKDLTGKIVGLYFSASWCPPCRRFTPKLIETYNALSSKGDFEVVFISADRDEESYNSYFAKMPWLAIPFSDSTVKDSLDQKFSVMGIPNLVFLNGDGKVSTDEGVELVMEHQADAYPFTPERVAQLKEEEEAARRNQNLKSLLVTRSRDYVLSNDGNKIPVANLEGNTVGLYFYVGSDEDCIDFTPKLVDIYNKLKETGEKFEVVLINLDPTDEDGFKDEFSKMPWLALPIIDEKIEKLTRYFELRSIPTLIIIGPDGKTQNPDVVELIQEHGIAAYPFTPEKLAELAEIEKAKLESQTLESILVSEENDYVIDRSGSKVPVSQLVGKHVLIYFSAHWCPPCRRFTPKLVETYHEMKAKGHAVEVIFASSDQDQTSFDEYYSEMPWLALPYGDPRKASLSRKFKVRGIPCLVAIGPEGKTITTETRHLIEAHGADAFPFTEDHINDLLQKQKIAEEVKEDDGEGEAGDGYICEGDVCRKN</sequence>
<protein>
    <recommendedName>
        <fullName evidence="1">protein-disulfide reductase</fullName>
        <ecNumber evidence="1">1.8.1.8</ecNumber>
    </recommendedName>
</protein>
<evidence type="ECO:0000256" key="6">
    <source>
        <dbReference type="ARBA" id="ARBA00047388"/>
    </source>
</evidence>
<feature type="domain" description="Thioredoxin" evidence="8">
    <location>
        <begin position="2"/>
        <end position="145"/>
    </location>
</feature>
<dbReference type="SUPFAM" id="SSF52833">
    <property type="entry name" value="Thioredoxin-like"/>
    <property type="match status" value="3"/>
</dbReference>
<keyword evidence="4" id="KW-0520">NAD</keyword>
<feature type="domain" description="Thioredoxin" evidence="8">
    <location>
        <begin position="321"/>
        <end position="481"/>
    </location>
</feature>
<evidence type="ECO:0000313" key="9">
    <source>
        <dbReference type="EMBL" id="KAK9675564.1"/>
    </source>
</evidence>
<comment type="caution">
    <text evidence="9">The sequence shown here is derived from an EMBL/GenBank/DDBJ whole genome shotgun (WGS) entry which is preliminary data.</text>
</comment>
<proteinExistence type="inferred from homology"/>
<dbReference type="InterPro" id="IPR036249">
    <property type="entry name" value="Thioredoxin-like_sf"/>
</dbReference>
<dbReference type="InterPro" id="IPR017937">
    <property type="entry name" value="Thioredoxin_CS"/>
</dbReference>
<comment type="catalytic activity">
    <reaction evidence="7">
        <text>[protein]-dithiol + NADP(+) = [protein]-disulfide + NADPH + H(+)</text>
        <dbReference type="Rhea" id="RHEA:18753"/>
        <dbReference type="Rhea" id="RHEA-COMP:10593"/>
        <dbReference type="Rhea" id="RHEA-COMP:10594"/>
        <dbReference type="ChEBI" id="CHEBI:15378"/>
        <dbReference type="ChEBI" id="CHEBI:29950"/>
        <dbReference type="ChEBI" id="CHEBI:50058"/>
        <dbReference type="ChEBI" id="CHEBI:57783"/>
        <dbReference type="ChEBI" id="CHEBI:58349"/>
        <dbReference type="EC" id="1.8.1.8"/>
    </reaction>
</comment>
<dbReference type="EMBL" id="JBDFQZ010000011">
    <property type="protein sequence ID" value="KAK9675564.1"/>
    <property type="molecule type" value="Genomic_DNA"/>
</dbReference>
<accession>A0AAW1HGX5</accession>
<evidence type="ECO:0000256" key="4">
    <source>
        <dbReference type="ARBA" id="ARBA00023027"/>
    </source>
</evidence>
<organism evidence="9 10">
    <name type="scientific">Saponaria officinalis</name>
    <name type="common">Common soapwort</name>
    <name type="synonym">Lychnis saponaria</name>
    <dbReference type="NCBI Taxonomy" id="3572"/>
    <lineage>
        <taxon>Eukaryota</taxon>
        <taxon>Viridiplantae</taxon>
        <taxon>Streptophyta</taxon>
        <taxon>Embryophyta</taxon>
        <taxon>Tracheophyta</taxon>
        <taxon>Spermatophyta</taxon>
        <taxon>Magnoliopsida</taxon>
        <taxon>eudicotyledons</taxon>
        <taxon>Gunneridae</taxon>
        <taxon>Pentapetalae</taxon>
        <taxon>Caryophyllales</taxon>
        <taxon>Caryophyllaceae</taxon>
        <taxon>Caryophylleae</taxon>
        <taxon>Saponaria</taxon>
    </lineage>
</organism>
<name>A0AAW1HGX5_SAPOF</name>
<dbReference type="Pfam" id="PF13905">
    <property type="entry name" value="Thioredoxin_8"/>
    <property type="match status" value="3"/>
</dbReference>
<dbReference type="PROSITE" id="PS51352">
    <property type="entry name" value="THIOREDOXIN_2"/>
    <property type="match status" value="2"/>
</dbReference>
<evidence type="ECO:0000259" key="8">
    <source>
        <dbReference type="PROSITE" id="PS51352"/>
    </source>
</evidence>
<dbReference type="InterPro" id="IPR052259">
    <property type="entry name" value="Nucleoredoxin-like"/>
</dbReference>
<evidence type="ECO:0000256" key="3">
    <source>
        <dbReference type="ARBA" id="ARBA00023002"/>
    </source>
</evidence>
<keyword evidence="2" id="KW-0677">Repeat</keyword>
<comment type="catalytic activity">
    <reaction evidence="6">
        <text>[protein]-dithiol + NAD(+) = [protein]-disulfide + NADH + H(+)</text>
        <dbReference type="Rhea" id="RHEA:18749"/>
        <dbReference type="Rhea" id="RHEA-COMP:10593"/>
        <dbReference type="Rhea" id="RHEA-COMP:10594"/>
        <dbReference type="ChEBI" id="CHEBI:15378"/>
        <dbReference type="ChEBI" id="CHEBI:29950"/>
        <dbReference type="ChEBI" id="CHEBI:50058"/>
        <dbReference type="ChEBI" id="CHEBI:57540"/>
        <dbReference type="ChEBI" id="CHEBI:57945"/>
        <dbReference type="EC" id="1.8.1.8"/>
    </reaction>
</comment>
<dbReference type="InterPro" id="IPR012336">
    <property type="entry name" value="Thioredoxin-like_fold"/>
</dbReference>
<evidence type="ECO:0000256" key="2">
    <source>
        <dbReference type="ARBA" id="ARBA00022737"/>
    </source>
</evidence>
<evidence type="ECO:0000313" key="10">
    <source>
        <dbReference type="Proteomes" id="UP001443914"/>
    </source>
</evidence>
<dbReference type="PROSITE" id="PS00194">
    <property type="entry name" value="THIOREDOXIN_1"/>
    <property type="match status" value="1"/>
</dbReference>
<dbReference type="GO" id="GO:0004791">
    <property type="term" value="F:thioredoxin-disulfide reductase (NADPH) activity"/>
    <property type="evidence" value="ECO:0007669"/>
    <property type="project" value="InterPro"/>
</dbReference>
<evidence type="ECO:0000256" key="5">
    <source>
        <dbReference type="ARBA" id="ARBA00025782"/>
    </source>
</evidence>
<dbReference type="Proteomes" id="UP001443914">
    <property type="component" value="Unassembled WGS sequence"/>
</dbReference>
<dbReference type="CDD" id="cd03009">
    <property type="entry name" value="TryX_like_TryX_NRX"/>
    <property type="match status" value="2"/>
</dbReference>
<evidence type="ECO:0000256" key="1">
    <source>
        <dbReference type="ARBA" id="ARBA00012612"/>
    </source>
</evidence>
<dbReference type="InterPro" id="IPR045870">
    <property type="entry name" value="TryX_NRX_thioredoxin_dom"/>
</dbReference>
<dbReference type="AlphaFoldDB" id="A0AAW1HGX5"/>
<dbReference type="EC" id="1.8.1.8" evidence="1"/>
<dbReference type="PANTHER" id="PTHR13871:SF96">
    <property type="entry name" value="THIOREDOXIN DOMAIN-CONTAINING PROTEIN"/>
    <property type="match status" value="1"/>
</dbReference>
<dbReference type="PANTHER" id="PTHR13871">
    <property type="entry name" value="THIOREDOXIN"/>
    <property type="match status" value="1"/>
</dbReference>
<dbReference type="InterPro" id="IPR013766">
    <property type="entry name" value="Thioredoxin_domain"/>
</dbReference>
<reference evidence="9" key="1">
    <citation type="submission" date="2024-03" db="EMBL/GenBank/DDBJ databases">
        <title>WGS assembly of Saponaria officinalis var. Norfolk2.</title>
        <authorList>
            <person name="Jenkins J."/>
            <person name="Shu S."/>
            <person name="Grimwood J."/>
            <person name="Barry K."/>
            <person name="Goodstein D."/>
            <person name="Schmutz J."/>
            <person name="Leebens-Mack J."/>
            <person name="Osbourn A."/>
        </authorList>
    </citation>
    <scope>NUCLEOTIDE SEQUENCE [LARGE SCALE GENOMIC DNA]</scope>
    <source>
        <strain evidence="9">JIC</strain>
    </source>
</reference>
<keyword evidence="10" id="KW-1185">Reference proteome</keyword>